<keyword evidence="3" id="KW-1185">Reference proteome</keyword>
<protein>
    <submittedName>
        <fullName evidence="2">Uncharacterized protein</fullName>
    </submittedName>
</protein>
<organism evidence="2 3">
    <name type="scientific">Comamonas resistens</name>
    <dbReference type="NCBI Taxonomy" id="3046670"/>
    <lineage>
        <taxon>Bacteria</taxon>
        <taxon>Pseudomonadati</taxon>
        <taxon>Pseudomonadota</taxon>
        <taxon>Betaproteobacteria</taxon>
        <taxon>Burkholderiales</taxon>
        <taxon>Comamonadaceae</taxon>
        <taxon>Comamonas</taxon>
    </lineage>
</organism>
<evidence type="ECO:0000313" key="3">
    <source>
        <dbReference type="Proteomes" id="UP001240697"/>
    </source>
</evidence>
<proteinExistence type="predicted"/>
<evidence type="ECO:0000313" key="2">
    <source>
        <dbReference type="EMBL" id="WHS65072.1"/>
    </source>
</evidence>
<dbReference type="RefSeq" id="WP_283486180.1">
    <property type="nucleotide sequence ID" value="NZ_CP125947.1"/>
</dbReference>
<feature type="signal peptide" evidence="1">
    <location>
        <begin position="1"/>
        <end position="24"/>
    </location>
</feature>
<sequence length="157" mass="16898">MAWRISSWCAVALLAAASLQTAQAKRVASPAPASSVQDSLCERSVSAADNSASDGNALSGSRWLISYKTQGEPARSYVFRLLPGGRMLNAHPNDRTPNNDRWEGKGRYVQLRFNDDYAVYSGVVNGSSDHLQGHAVNTAGDTWAWSAKRLEPCAAGK</sequence>
<dbReference type="EMBL" id="CP125947">
    <property type="protein sequence ID" value="WHS65072.1"/>
    <property type="molecule type" value="Genomic_DNA"/>
</dbReference>
<evidence type="ECO:0000256" key="1">
    <source>
        <dbReference type="SAM" id="SignalP"/>
    </source>
</evidence>
<name>A0ABY8SPS6_9BURK</name>
<keyword evidence="1" id="KW-0732">Signal</keyword>
<feature type="chain" id="PRO_5046369674" evidence="1">
    <location>
        <begin position="25"/>
        <end position="157"/>
    </location>
</feature>
<gene>
    <name evidence="2" type="ORF">QMY55_21710</name>
</gene>
<accession>A0ABY8SPS6</accession>
<reference evidence="2 3" key="1">
    <citation type="submission" date="2023-05" db="EMBL/GenBank/DDBJ databases">
        <authorList>
            <person name="Yin Y."/>
            <person name="Lu Z."/>
        </authorList>
    </citation>
    <scope>NUCLEOTIDE SEQUENCE [LARGE SCALE GENOMIC DNA]</scope>
    <source>
        <strain evidence="2 3">ZM22</strain>
    </source>
</reference>
<dbReference type="Proteomes" id="UP001240697">
    <property type="component" value="Chromosome"/>
</dbReference>